<dbReference type="Proteomes" id="UP001268683">
    <property type="component" value="Chromosome"/>
</dbReference>
<proteinExistence type="predicted"/>
<dbReference type="AlphaFoldDB" id="A0AA52EI31"/>
<organism evidence="3 4">
    <name type="scientific">Temperatibacter marinus</name>
    <dbReference type="NCBI Taxonomy" id="1456591"/>
    <lineage>
        <taxon>Bacteria</taxon>
        <taxon>Pseudomonadati</taxon>
        <taxon>Pseudomonadota</taxon>
        <taxon>Alphaproteobacteria</taxon>
        <taxon>Kordiimonadales</taxon>
        <taxon>Temperatibacteraceae</taxon>
        <taxon>Temperatibacter</taxon>
    </lineage>
</organism>
<sequence length="694" mass="78011">MAFLPEIRENIDLVDAGYDTMGAPQWRLHDPIRNRFFQIGWVEYNLLRFWGRMTPEQLLEKVSGRAALSLEMDDIEEMIEFITTNQLIKTQTYEEVSHLKSLAPPKKSKLNWALHNYLFLRIHLYSPDALYSALHRKLAFLYSPFFLLIACLTGCISLIGLSRQWDSFSATFSYLFTTEGLVLSFLALGFSKICHEIGHGLTAKHFGLRVSSTGVAFIVLWPVLFTDLGEIWRLKSHHKRLMISAGGVLAEALLAIVSISFWLLLDDGPLRSAFFIQATLALAMTLLINLNPFMRFDGYYLLADATNTLNLQDRSFAAARSWLRGAIGLVEIKQKKSKALIVFGLGTWVYRFFLFLGIAILVYFLFPKIIGTFLAVVELAWFIGMPVWKEISVWHERRQEFKNSSKVKGILCLVMLLCVLLLPLRTTVDVPAVLIAVEESRIYATSSGEVIAVTAVNGQSVEAGDVLLRIKSNDLEAELESNFAEEKAIKAQLITIAYDEDAKAERKSITEKLGRLYANRRIIKEALDRLIIAAPITGYVRDWPTIIKEGQAIKKDTPLGVISGKKGSKIVGYVHETDFSKISKAASMLFYPDNMTFPVLKGTVSARGISTSDILEEIVLASDAGGVLPVRDVDGLYQHHSAVYRVEFSLEGDRMGQQLHDTIVGTAVVNVDPYSYLEGFIRSFIVMLNNEFEF</sequence>
<evidence type="ECO:0000256" key="2">
    <source>
        <dbReference type="SAM" id="Phobius"/>
    </source>
</evidence>
<reference evidence="3" key="1">
    <citation type="submission" date="2023-04" db="EMBL/GenBank/DDBJ databases">
        <title>Complete genome sequence of Temperatibacter marinus.</title>
        <authorList>
            <person name="Rong J.-C."/>
            <person name="Yi M.-L."/>
            <person name="Zhao Q."/>
        </authorList>
    </citation>
    <scope>NUCLEOTIDE SEQUENCE</scope>
    <source>
        <strain evidence="3">NBRC 110045</strain>
    </source>
</reference>
<feature type="transmembrane region" description="Helical" evidence="2">
    <location>
        <begin position="339"/>
        <end position="363"/>
    </location>
</feature>
<dbReference type="GO" id="GO:0030313">
    <property type="term" value="C:cell envelope"/>
    <property type="evidence" value="ECO:0007669"/>
    <property type="project" value="TreeGrafter"/>
</dbReference>
<keyword evidence="2" id="KW-1133">Transmembrane helix</keyword>
<keyword evidence="2" id="KW-0472">Membrane</keyword>
<dbReference type="KEGG" id="tmk:QGN29_00985"/>
<feature type="transmembrane region" description="Helical" evidence="2">
    <location>
        <begin position="210"/>
        <end position="229"/>
    </location>
</feature>
<dbReference type="Gene3D" id="1.10.287.470">
    <property type="entry name" value="Helix hairpin bin"/>
    <property type="match status" value="1"/>
</dbReference>
<evidence type="ECO:0000313" key="4">
    <source>
        <dbReference type="Proteomes" id="UP001268683"/>
    </source>
</evidence>
<feature type="transmembrane region" description="Helical" evidence="2">
    <location>
        <begin position="172"/>
        <end position="190"/>
    </location>
</feature>
<feature type="transmembrane region" description="Helical" evidence="2">
    <location>
        <begin position="138"/>
        <end position="160"/>
    </location>
</feature>
<feature type="transmembrane region" description="Helical" evidence="2">
    <location>
        <begin position="369"/>
        <end position="388"/>
    </location>
</feature>
<keyword evidence="2" id="KW-0812">Transmembrane</keyword>
<dbReference type="GO" id="GO:0015679">
    <property type="term" value="P:plasma membrane copper ion transport"/>
    <property type="evidence" value="ECO:0007669"/>
    <property type="project" value="TreeGrafter"/>
</dbReference>
<dbReference type="RefSeq" id="WP_310798777.1">
    <property type="nucleotide sequence ID" value="NZ_CP123872.1"/>
</dbReference>
<keyword evidence="1" id="KW-0813">Transport</keyword>
<dbReference type="SUPFAM" id="SSF111369">
    <property type="entry name" value="HlyD-like secretion proteins"/>
    <property type="match status" value="1"/>
</dbReference>
<dbReference type="PANTHER" id="PTHR30097:SF4">
    <property type="entry name" value="SLR6042 PROTEIN"/>
    <property type="match status" value="1"/>
</dbReference>
<evidence type="ECO:0000256" key="1">
    <source>
        <dbReference type="ARBA" id="ARBA00022448"/>
    </source>
</evidence>
<gene>
    <name evidence="3" type="ORF">QGN29_00985</name>
</gene>
<feature type="transmembrane region" description="Helical" evidence="2">
    <location>
        <begin position="270"/>
        <end position="290"/>
    </location>
</feature>
<keyword evidence="4" id="KW-1185">Reference proteome</keyword>
<dbReference type="InterPro" id="IPR051909">
    <property type="entry name" value="MFP_Cation_Efflux"/>
</dbReference>
<feature type="transmembrane region" description="Helical" evidence="2">
    <location>
        <begin position="409"/>
        <end position="428"/>
    </location>
</feature>
<dbReference type="Gene3D" id="2.40.50.100">
    <property type="match status" value="1"/>
</dbReference>
<protein>
    <submittedName>
        <fullName evidence="3">Biotin/lipoyl-binding protein</fullName>
    </submittedName>
</protein>
<accession>A0AA52EI31</accession>
<dbReference type="EMBL" id="CP123872">
    <property type="protein sequence ID" value="WND02937.1"/>
    <property type="molecule type" value="Genomic_DNA"/>
</dbReference>
<name>A0AA52EI31_9PROT</name>
<feature type="transmembrane region" description="Helical" evidence="2">
    <location>
        <begin position="241"/>
        <end position="264"/>
    </location>
</feature>
<dbReference type="PANTHER" id="PTHR30097">
    <property type="entry name" value="CATION EFFLUX SYSTEM PROTEIN CUSB"/>
    <property type="match status" value="1"/>
</dbReference>
<dbReference type="GO" id="GO:0060003">
    <property type="term" value="P:copper ion export"/>
    <property type="evidence" value="ECO:0007669"/>
    <property type="project" value="TreeGrafter"/>
</dbReference>
<evidence type="ECO:0000313" key="3">
    <source>
        <dbReference type="EMBL" id="WND02937.1"/>
    </source>
</evidence>